<keyword evidence="2" id="KW-1133">Transmembrane helix</keyword>
<feature type="compositionally biased region" description="Low complexity" evidence="1">
    <location>
        <begin position="43"/>
        <end position="69"/>
    </location>
</feature>
<name>A0A1D8FWK3_9ACTN</name>
<feature type="region of interest" description="Disordered" evidence="1">
    <location>
        <begin position="1"/>
        <end position="69"/>
    </location>
</feature>
<dbReference type="Pfam" id="PF19853">
    <property type="entry name" value="DUF6328"/>
    <property type="match status" value="1"/>
</dbReference>
<feature type="transmembrane region" description="Helical" evidence="2">
    <location>
        <begin position="243"/>
        <end position="268"/>
    </location>
</feature>
<feature type="region of interest" description="Disordered" evidence="1">
    <location>
        <begin position="123"/>
        <end position="155"/>
    </location>
</feature>
<accession>A0A1D8FWK3</accession>
<proteinExistence type="predicted"/>
<dbReference type="STRING" id="285473.A4G23_00304"/>
<evidence type="ECO:0000313" key="3">
    <source>
        <dbReference type="EMBL" id="AOT57515.1"/>
    </source>
</evidence>
<feature type="transmembrane region" description="Helical" evidence="2">
    <location>
        <begin position="201"/>
        <end position="223"/>
    </location>
</feature>
<keyword evidence="2" id="KW-0472">Membrane</keyword>
<feature type="compositionally biased region" description="Basic and acidic residues" evidence="1">
    <location>
        <begin position="144"/>
        <end position="155"/>
    </location>
</feature>
<evidence type="ECO:0000256" key="2">
    <source>
        <dbReference type="SAM" id="Phobius"/>
    </source>
</evidence>
<dbReference type="AlphaFoldDB" id="A0A1D8FWK3"/>
<evidence type="ECO:0000256" key="1">
    <source>
        <dbReference type="SAM" id="MobiDB-lite"/>
    </source>
</evidence>
<keyword evidence="2" id="KW-0812">Transmembrane</keyword>
<sequence>MTMTEHPVGWPTGRRPTAGTCPSCAERTRQTGIHPVGGTAHGAQAPAPEAPATADPADPADPAADASAAHARIGDTPILGAPTAKAPTAQAAAADAPAPAAPAAVPVAAAMKAAAPAAGTPAAGRGAALVSTGTPPLPGAAPHHAVDHERPETARDRVNRRWNEILQETRVAQTGVQILFGFLLSVAFSPLFRDLAMADRVIYVITVVLGASATASLIAPVSLHRFLSGQRMKDEMVDIAHKLMMCGMVLLALTIGCTLLLILHVVVSGLLAELLVAGVMLWFALCWYVLPLWLRRRSARRLARRSVRS</sequence>
<feature type="transmembrane region" description="Helical" evidence="2">
    <location>
        <begin position="274"/>
        <end position="294"/>
    </location>
</feature>
<keyword evidence="4" id="KW-1185">Reference proteome</keyword>
<dbReference type="Proteomes" id="UP000095349">
    <property type="component" value="Chromosome"/>
</dbReference>
<feature type="transmembrane region" description="Helical" evidence="2">
    <location>
        <begin position="171"/>
        <end position="189"/>
    </location>
</feature>
<organism evidence="3 4">
    <name type="scientific">Streptomyces rubrolavendulae</name>
    <dbReference type="NCBI Taxonomy" id="285473"/>
    <lineage>
        <taxon>Bacteria</taxon>
        <taxon>Bacillati</taxon>
        <taxon>Actinomycetota</taxon>
        <taxon>Actinomycetes</taxon>
        <taxon>Kitasatosporales</taxon>
        <taxon>Streptomycetaceae</taxon>
        <taxon>Streptomyces</taxon>
    </lineage>
</organism>
<reference evidence="3 4" key="1">
    <citation type="submission" date="2016-09" db="EMBL/GenBank/DDBJ databases">
        <title>Streptomyces rubrolavendulae MJM4426 Genome sequencing and assembly.</title>
        <authorList>
            <person name="Kim J.-G."/>
        </authorList>
    </citation>
    <scope>NUCLEOTIDE SEQUENCE [LARGE SCALE GENOMIC DNA]</scope>
    <source>
        <strain evidence="3 4">MJM4426</strain>
    </source>
</reference>
<dbReference type="KEGG" id="srn:A4G23_00304"/>
<evidence type="ECO:0000313" key="4">
    <source>
        <dbReference type="Proteomes" id="UP000095349"/>
    </source>
</evidence>
<dbReference type="EMBL" id="CP017316">
    <property type="protein sequence ID" value="AOT57515.1"/>
    <property type="molecule type" value="Genomic_DNA"/>
</dbReference>
<dbReference type="InterPro" id="IPR046291">
    <property type="entry name" value="DUF6328"/>
</dbReference>
<gene>
    <name evidence="3" type="ORF">A4G23_00304</name>
</gene>
<dbReference type="PATRIC" id="fig|285473.5.peg.330"/>
<protein>
    <submittedName>
        <fullName evidence="3">Uncharacterized protein</fullName>
    </submittedName>
</protein>